<dbReference type="GO" id="GO:0006508">
    <property type="term" value="P:proteolysis"/>
    <property type="evidence" value="ECO:0007669"/>
    <property type="project" value="UniProtKB-KW"/>
</dbReference>
<dbReference type="InterPro" id="IPR003738">
    <property type="entry name" value="SRAP"/>
</dbReference>
<keyword evidence="5" id="KW-0190">Covalent protein-DNA linkage</keyword>
<keyword evidence="10" id="KW-1185">Reference proteome</keyword>
<dbReference type="Gene3D" id="3.90.1680.10">
    <property type="entry name" value="SOS response associated peptidase-like"/>
    <property type="match status" value="1"/>
</dbReference>
<evidence type="ECO:0000256" key="1">
    <source>
        <dbReference type="ARBA" id="ARBA00008136"/>
    </source>
</evidence>
<dbReference type="GO" id="GO:0008233">
    <property type="term" value="F:peptidase activity"/>
    <property type="evidence" value="ECO:0007669"/>
    <property type="project" value="UniProtKB-KW"/>
</dbReference>
<evidence type="ECO:0000313" key="10">
    <source>
        <dbReference type="Proteomes" id="UP001403385"/>
    </source>
</evidence>
<evidence type="ECO:0000256" key="6">
    <source>
        <dbReference type="ARBA" id="ARBA00023125"/>
    </source>
</evidence>
<protein>
    <recommendedName>
        <fullName evidence="8">Abasic site processing protein</fullName>
        <ecNumber evidence="8">3.4.-.-</ecNumber>
    </recommendedName>
</protein>
<comment type="caution">
    <text evidence="9">The sequence shown here is derived from an EMBL/GenBank/DDBJ whole genome shotgun (WGS) entry which is preliminary data.</text>
</comment>
<proteinExistence type="inferred from homology"/>
<dbReference type="InterPro" id="IPR036590">
    <property type="entry name" value="SRAP-like"/>
</dbReference>
<dbReference type="Proteomes" id="UP001403385">
    <property type="component" value="Unassembled WGS sequence"/>
</dbReference>
<keyword evidence="4 8" id="KW-0378">Hydrolase</keyword>
<gene>
    <name evidence="9" type="ORF">AAG747_04085</name>
</gene>
<keyword evidence="3" id="KW-0227">DNA damage</keyword>
<dbReference type="GO" id="GO:0016829">
    <property type="term" value="F:lyase activity"/>
    <property type="evidence" value="ECO:0007669"/>
    <property type="project" value="UniProtKB-KW"/>
</dbReference>
<keyword evidence="2 8" id="KW-0645">Protease</keyword>
<dbReference type="EC" id="3.4.-.-" evidence="8"/>
<name>A0AAW9S8K7_9BACT</name>
<dbReference type="SUPFAM" id="SSF143081">
    <property type="entry name" value="BB1717-like"/>
    <property type="match status" value="1"/>
</dbReference>
<dbReference type="EMBL" id="JBDKWZ010000002">
    <property type="protein sequence ID" value="MEN7547071.1"/>
    <property type="molecule type" value="Genomic_DNA"/>
</dbReference>
<evidence type="ECO:0000256" key="5">
    <source>
        <dbReference type="ARBA" id="ARBA00023124"/>
    </source>
</evidence>
<dbReference type="GO" id="GO:0003697">
    <property type="term" value="F:single-stranded DNA binding"/>
    <property type="evidence" value="ECO:0007669"/>
    <property type="project" value="InterPro"/>
</dbReference>
<dbReference type="GO" id="GO:0106300">
    <property type="term" value="P:protein-DNA covalent cross-linking repair"/>
    <property type="evidence" value="ECO:0007669"/>
    <property type="project" value="InterPro"/>
</dbReference>
<sequence length="248" mass="28368">MCGRYAILSDKEQIEKEFAVRVDSNVSPCYNAAPGYHLPVITNLSPKRLQFMRWGLIPHWAKDPRIAQHTINARAETITEKASFKMPIRRQRCLVLTNGYFEWKYTGSGQKQPYFIYIQDHSLLAMAGLWDTWRSPMTGKILHSFSIISVPSNYRIEVINPRMPVILPKEAHCDWLSQQTRNLRSITKWLKPYAPESMNAIPISELVNSAANNTAEVLKPIGNPLYTSATMETYLRAYSTKINYGLSA</sequence>
<organism evidence="9 10">
    <name type="scientific">Rapidithrix thailandica</name>
    <dbReference type="NCBI Taxonomy" id="413964"/>
    <lineage>
        <taxon>Bacteria</taxon>
        <taxon>Pseudomonadati</taxon>
        <taxon>Bacteroidota</taxon>
        <taxon>Cytophagia</taxon>
        <taxon>Cytophagales</taxon>
        <taxon>Flammeovirgaceae</taxon>
        <taxon>Rapidithrix</taxon>
    </lineage>
</organism>
<dbReference type="Pfam" id="PF02586">
    <property type="entry name" value="SRAP"/>
    <property type="match status" value="1"/>
</dbReference>
<comment type="similarity">
    <text evidence="1 8">Belongs to the SOS response-associated peptidase family.</text>
</comment>
<keyword evidence="7" id="KW-0456">Lyase</keyword>
<reference evidence="9 10" key="1">
    <citation type="submission" date="2024-04" db="EMBL/GenBank/DDBJ databases">
        <title>Novel genus in family Flammeovirgaceae.</title>
        <authorList>
            <person name="Nguyen T.H."/>
            <person name="Vuong T.Q."/>
            <person name="Le H."/>
            <person name="Kim S.-G."/>
        </authorList>
    </citation>
    <scope>NUCLEOTIDE SEQUENCE [LARGE SCALE GENOMIC DNA]</scope>
    <source>
        <strain evidence="9 10">JCM 23209</strain>
    </source>
</reference>
<dbReference type="PANTHER" id="PTHR13604:SF0">
    <property type="entry name" value="ABASIC SITE PROCESSING PROTEIN HMCES"/>
    <property type="match status" value="1"/>
</dbReference>
<dbReference type="PANTHER" id="PTHR13604">
    <property type="entry name" value="DC12-RELATED"/>
    <property type="match status" value="1"/>
</dbReference>
<evidence type="ECO:0000256" key="8">
    <source>
        <dbReference type="RuleBase" id="RU364100"/>
    </source>
</evidence>
<evidence type="ECO:0000313" key="9">
    <source>
        <dbReference type="EMBL" id="MEN7547071.1"/>
    </source>
</evidence>
<evidence type="ECO:0000256" key="3">
    <source>
        <dbReference type="ARBA" id="ARBA00022763"/>
    </source>
</evidence>
<accession>A0AAW9S8K7</accession>
<keyword evidence="6" id="KW-0238">DNA-binding</keyword>
<evidence type="ECO:0000256" key="2">
    <source>
        <dbReference type="ARBA" id="ARBA00022670"/>
    </source>
</evidence>
<evidence type="ECO:0000256" key="7">
    <source>
        <dbReference type="ARBA" id="ARBA00023239"/>
    </source>
</evidence>
<evidence type="ECO:0000256" key="4">
    <source>
        <dbReference type="ARBA" id="ARBA00022801"/>
    </source>
</evidence>
<dbReference type="RefSeq" id="WP_346819858.1">
    <property type="nucleotide sequence ID" value="NZ_JBDKWZ010000002.1"/>
</dbReference>
<dbReference type="AlphaFoldDB" id="A0AAW9S8K7"/>